<feature type="transmembrane region" description="Helical" evidence="1">
    <location>
        <begin position="54"/>
        <end position="79"/>
    </location>
</feature>
<evidence type="ECO:0000313" key="2">
    <source>
        <dbReference type="EMBL" id="QBP43305.1"/>
    </source>
</evidence>
<sequence length="99" mass="11941">MNQLIFFLCMMCCYAILFDWLFNLFFYACQVNNWQEFAFSCNWSWSLFFEDFSTWFKCLSVVLIGTIAAASFMFADFAVEVFDLFERFFINVGRFCRFV</sequence>
<evidence type="ECO:0008006" key="3">
    <source>
        <dbReference type="Google" id="ProtNLM"/>
    </source>
</evidence>
<keyword evidence="1" id="KW-0812">Transmembrane</keyword>
<keyword evidence="1" id="KW-0472">Membrane</keyword>
<organism evidence="2">
    <name type="scientific">Porcine enteric alphacoronavirus</name>
    <dbReference type="NCBI Taxonomy" id="2018513"/>
    <lineage>
        <taxon>Viruses</taxon>
        <taxon>Riboviria</taxon>
        <taxon>Orthornavirae</taxon>
        <taxon>Pisuviricota</taxon>
        <taxon>Pisoniviricetes</taxon>
        <taxon>Nidovirales</taxon>
        <taxon>Cornidovirineae</taxon>
        <taxon>Coronaviridae</taxon>
        <taxon>Orthocoronavirinae</taxon>
        <taxon>Alphacoronavirus</taxon>
        <taxon>Rhinacovirus</taxon>
        <taxon>Alphacoronavirus rhinolophi</taxon>
        <taxon>Rhinolophus bat coronavirus HKU2</taxon>
    </lineage>
</organism>
<proteinExistence type="predicted"/>
<gene>
    <name evidence="2" type="primary">NS7</name>
</gene>
<feature type="transmembrane region" description="Helical" evidence="1">
    <location>
        <begin position="5"/>
        <end position="28"/>
    </location>
</feature>
<accession>A0A482K030</accession>
<keyword evidence="1" id="KW-1133">Transmembrane helix</keyword>
<evidence type="ECO:0000256" key="1">
    <source>
        <dbReference type="SAM" id="Phobius"/>
    </source>
</evidence>
<protein>
    <recommendedName>
        <fullName evidence="3">NS7a protein</fullName>
    </recommendedName>
</protein>
<name>A0A482K030_9ALPC</name>
<dbReference type="EMBL" id="MH697599">
    <property type="protein sequence ID" value="QBP43305.1"/>
    <property type="molecule type" value="Genomic_RNA"/>
</dbReference>
<reference evidence="2" key="1">
    <citation type="journal article" date="2019" name="Transbound. Emerg. Dis.">
        <title>Isolation and characterization of a highly pathogenic strain of Porcine enteric alphacoronavirus causing watery diarrhoea and high mortality in newborn piglets.</title>
        <authorList>
            <person name="Xu Z."/>
            <person name="Zhang Y."/>
            <person name="Gong L."/>
            <person name="Huang L."/>
            <person name="Lin Y."/>
            <person name="Qin J."/>
            <person name="Du Y."/>
            <person name="Zhou Q."/>
            <person name="Xue C."/>
            <person name="Cao Y."/>
        </authorList>
    </citation>
    <scope>NUCLEOTIDE SEQUENCE</scope>
    <source>
        <strain evidence="2">PEAV_GDS04_P12</strain>
    </source>
</reference>